<accession>A0A1F4XEI9</accession>
<reference evidence="11 12" key="1">
    <citation type="journal article" date="2016" name="Nat. Commun.">
        <title>Thousands of microbial genomes shed light on interconnected biogeochemical processes in an aquifer system.</title>
        <authorList>
            <person name="Anantharaman K."/>
            <person name="Brown C.T."/>
            <person name="Hug L.A."/>
            <person name="Sharon I."/>
            <person name="Castelle C.J."/>
            <person name="Probst A.J."/>
            <person name="Thomas B.C."/>
            <person name="Singh A."/>
            <person name="Wilkins M.J."/>
            <person name="Karaoz U."/>
            <person name="Brodie E.L."/>
            <person name="Williams K.H."/>
            <person name="Hubbard S.S."/>
            <person name="Banfield J.F."/>
        </authorList>
    </citation>
    <scope>NUCLEOTIDE SEQUENCE [LARGE SCALE GENOMIC DNA]</scope>
</reference>
<dbReference type="NCBIfam" id="TIGR01017">
    <property type="entry name" value="rpsD_bact"/>
    <property type="match status" value="1"/>
</dbReference>
<dbReference type="Gene3D" id="1.10.1050.10">
    <property type="entry name" value="Ribosomal Protein S4 Delta 41, Chain A, domain 1"/>
    <property type="match status" value="1"/>
</dbReference>
<evidence type="ECO:0000256" key="2">
    <source>
        <dbReference type="ARBA" id="ARBA00022730"/>
    </source>
</evidence>
<evidence type="ECO:0000256" key="1">
    <source>
        <dbReference type="ARBA" id="ARBA00007465"/>
    </source>
</evidence>
<evidence type="ECO:0000256" key="8">
    <source>
        <dbReference type="RuleBase" id="RU003699"/>
    </source>
</evidence>
<dbReference type="GO" id="GO:0006412">
    <property type="term" value="P:translation"/>
    <property type="evidence" value="ECO:0007669"/>
    <property type="project" value="UniProtKB-UniRule"/>
</dbReference>
<dbReference type="GO" id="GO:0042274">
    <property type="term" value="P:ribosomal small subunit biogenesis"/>
    <property type="evidence" value="ECO:0007669"/>
    <property type="project" value="TreeGrafter"/>
</dbReference>
<comment type="similarity">
    <text evidence="1 7 8">Belongs to the universal ribosomal protein uS4 family.</text>
</comment>
<evidence type="ECO:0000313" key="11">
    <source>
        <dbReference type="EMBL" id="OGC80060.1"/>
    </source>
</evidence>
<dbReference type="SUPFAM" id="SSF55174">
    <property type="entry name" value="Alpha-L RNA-binding motif"/>
    <property type="match status" value="1"/>
</dbReference>
<dbReference type="AlphaFoldDB" id="A0A1F4XEI9"/>
<feature type="domain" description="RNA-binding S4" evidence="9">
    <location>
        <begin position="92"/>
        <end position="154"/>
    </location>
</feature>
<dbReference type="InterPro" id="IPR022801">
    <property type="entry name" value="Ribosomal_uS4"/>
</dbReference>
<protein>
    <recommendedName>
        <fullName evidence="6 7">Small ribosomal subunit protein uS4</fullName>
    </recommendedName>
</protein>
<dbReference type="PANTHER" id="PTHR11831">
    <property type="entry name" value="30S 40S RIBOSOMAL PROTEIN"/>
    <property type="match status" value="1"/>
</dbReference>
<evidence type="ECO:0000256" key="7">
    <source>
        <dbReference type="HAMAP-Rule" id="MF_01306"/>
    </source>
</evidence>
<dbReference type="InterPro" id="IPR018079">
    <property type="entry name" value="Ribosomal_uS4_CS"/>
</dbReference>
<dbReference type="PANTHER" id="PTHR11831:SF4">
    <property type="entry name" value="SMALL RIBOSOMAL SUBUNIT PROTEIN US4M"/>
    <property type="match status" value="1"/>
</dbReference>
<feature type="domain" description="Small ribosomal subunit protein uS4 N-terminal" evidence="10">
    <location>
        <begin position="1"/>
        <end position="91"/>
    </location>
</feature>
<evidence type="ECO:0000259" key="10">
    <source>
        <dbReference type="SMART" id="SM01390"/>
    </source>
</evidence>
<dbReference type="STRING" id="1797243.A2943_01620"/>
<evidence type="ECO:0000313" key="12">
    <source>
        <dbReference type="Proteomes" id="UP000176185"/>
    </source>
</evidence>
<dbReference type="HAMAP" id="MF_01306_B">
    <property type="entry name" value="Ribosomal_uS4_B"/>
    <property type="match status" value="1"/>
</dbReference>
<dbReference type="InterPro" id="IPR001912">
    <property type="entry name" value="Ribosomal_uS4_N"/>
</dbReference>
<dbReference type="FunFam" id="3.10.290.10:FF:000001">
    <property type="entry name" value="30S ribosomal protein S4"/>
    <property type="match status" value="1"/>
</dbReference>
<dbReference type="CDD" id="cd00165">
    <property type="entry name" value="S4"/>
    <property type="match status" value="1"/>
</dbReference>
<comment type="subunit">
    <text evidence="7">Part of the 30S ribosomal subunit. Contacts protein S5. The interaction surface between S4 and S5 is involved in control of translational fidelity.</text>
</comment>
<dbReference type="InterPro" id="IPR036986">
    <property type="entry name" value="S4_RNA-bd_sf"/>
</dbReference>
<dbReference type="SMART" id="SM00363">
    <property type="entry name" value="S4"/>
    <property type="match status" value="1"/>
</dbReference>
<dbReference type="GO" id="GO:0015935">
    <property type="term" value="C:small ribosomal subunit"/>
    <property type="evidence" value="ECO:0007669"/>
    <property type="project" value="InterPro"/>
</dbReference>
<sequence>MKVGPKYKICKRLGASVFEKCQTQKFQLAEARAPRKTKGKRGGGGDYGLQLLEKQKARFTYGMTEGQFARYAHEAMEHGQDSVVGLMRKLESRLDNVVYRLGFVKTRRAARQMVSHGHILVNGRRVNIPSYLVSLNDTVAIRLESRASALFVGRAEAAHEQKTPAWLKLSADGFEGVVTGVPGAEETELPFNAAVIIQFYSR</sequence>
<dbReference type="PROSITE" id="PS00632">
    <property type="entry name" value="RIBOSOMAL_S4"/>
    <property type="match status" value="1"/>
</dbReference>
<dbReference type="PROSITE" id="PS50889">
    <property type="entry name" value="S4"/>
    <property type="match status" value="1"/>
</dbReference>
<name>A0A1F4XEI9_9BACT</name>
<evidence type="ECO:0000259" key="9">
    <source>
        <dbReference type="SMART" id="SM00363"/>
    </source>
</evidence>
<dbReference type="InterPro" id="IPR002942">
    <property type="entry name" value="S4_RNA-bd"/>
</dbReference>
<dbReference type="Gene3D" id="3.10.290.10">
    <property type="entry name" value="RNA-binding S4 domain"/>
    <property type="match status" value="1"/>
</dbReference>
<dbReference type="GO" id="GO:0019843">
    <property type="term" value="F:rRNA binding"/>
    <property type="evidence" value="ECO:0007669"/>
    <property type="project" value="UniProtKB-UniRule"/>
</dbReference>
<gene>
    <name evidence="7" type="primary">rpsD</name>
    <name evidence="11" type="ORF">A2943_01620</name>
</gene>
<evidence type="ECO:0000256" key="5">
    <source>
        <dbReference type="ARBA" id="ARBA00023274"/>
    </source>
</evidence>
<evidence type="ECO:0000256" key="3">
    <source>
        <dbReference type="ARBA" id="ARBA00022884"/>
    </source>
</evidence>
<evidence type="ECO:0000256" key="6">
    <source>
        <dbReference type="ARBA" id="ARBA00035254"/>
    </source>
</evidence>
<comment type="function">
    <text evidence="7">One of the primary rRNA binding proteins, it binds directly to 16S rRNA where it nucleates assembly of the body of the 30S subunit.</text>
</comment>
<keyword evidence="2 7" id="KW-0699">rRNA-binding</keyword>
<dbReference type="Proteomes" id="UP000176185">
    <property type="component" value="Unassembled WGS sequence"/>
</dbReference>
<organism evidence="11 12">
    <name type="scientific">Candidatus Adlerbacteria bacterium RIFCSPLOWO2_01_FULL_51_16</name>
    <dbReference type="NCBI Taxonomy" id="1797243"/>
    <lineage>
        <taxon>Bacteria</taxon>
        <taxon>Candidatus Adleribacteriota</taxon>
    </lineage>
</organism>
<comment type="caution">
    <text evidence="11">The sequence shown here is derived from an EMBL/GenBank/DDBJ whole genome shotgun (WGS) entry which is preliminary data.</text>
</comment>
<dbReference type="GO" id="GO:0003735">
    <property type="term" value="F:structural constituent of ribosome"/>
    <property type="evidence" value="ECO:0007669"/>
    <property type="project" value="InterPro"/>
</dbReference>
<dbReference type="InterPro" id="IPR005709">
    <property type="entry name" value="Ribosomal_uS4_bac-type"/>
</dbReference>
<evidence type="ECO:0000256" key="4">
    <source>
        <dbReference type="ARBA" id="ARBA00022980"/>
    </source>
</evidence>
<dbReference type="Pfam" id="PF01479">
    <property type="entry name" value="S4"/>
    <property type="match status" value="1"/>
</dbReference>
<proteinExistence type="inferred from homology"/>
<keyword evidence="3 7" id="KW-0694">RNA-binding</keyword>
<keyword evidence="5 7" id="KW-0687">Ribonucleoprotein</keyword>
<comment type="function">
    <text evidence="7">With S5 and S12 plays an important role in translational accuracy.</text>
</comment>
<dbReference type="NCBIfam" id="NF003717">
    <property type="entry name" value="PRK05327.1"/>
    <property type="match status" value="1"/>
</dbReference>
<dbReference type="EMBL" id="MEWX01000030">
    <property type="protein sequence ID" value="OGC80060.1"/>
    <property type="molecule type" value="Genomic_DNA"/>
</dbReference>
<dbReference type="SMART" id="SM01390">
    <property type="entry name" value="Ribosomal_S4"/>
    <property type="match status" value="1"/>
</dbReference>
<keyword evidence="4 7" id="KW-0689">Ribosomal protein</keyword>
<dbReference type="Pfam" id="PF00163">
    <property type="entry name" value="Ribosomal_S4"/>
    <property type="match status" value="1"/>
</dbReference>